<keyword evidence="6 13" id="KW-0812">Transmembrane</keyword>
<evidence type="ECO:0000256" key="2">
    <source>
        <dbReference type="ARBA" id="ARBA00004687"/>
    </source>
</evidence>
<keyword evidence="8 13" id="KW-1133">Transmembrane helix</keyword>
<keyword evidence="4" id="KW-0337">GPI-anchor biosynthesis</keyword>
<dbReference type="InterPro" id="IPR039524">
    <property type="entry name" value="PIGO/GPI13"/>
</dbReference>
<evidence type="ECO:0000256" key="13">
    <source>
        <dbReference type="SAM" id="Phobius"/>
    </source>
</evidence>
<feature type="transmembrane region" description="Helical" evidence="13">
    <location>
        <begin position="743"/>
        <end position="761"/>
    </location>
</feature>
<dbReference type="PANTHER" id="PTHR23071">
    <property type="entry name" value="PHOSPHATIDYLINOSITOL GLYCAN"/>
    <property type="match status" value="1"/>
</dbReference>
<dbReference type="InterPro" id="IPR002591">
    <property type="entry name" value="Phosphodiest/P_Trfase"/>
</dbReference>
<dbReference type="Proteomes" id="UP001519460">
    <property type="component" value="Unassembled WGS sequence"/>
</dbReference>
<evidence type="ECO:0000313" key="16">
    <source>
        <dbReference type="Proteomes" id="UP001519460"/>
    </source>
</evidence>
<dbReference type="GO" id="GO:0006506">
    <property type="term" value="P:GPI anchor biosynthetic process"/>
    <property type="evidence" value="ECO:0007669"/>
    <property type="project" value="UniProtKB-KW"/>
</dbReference>
<keyword evidence="9 13" id="KW-0472">Membrane</keyword>
<comment type="caution">
    <text evidence="15">The sequence shown here is derived from an EMBL/GenBank/DDBJ whole genome shotgun (WGS) entry which is preliminary data.</text>
</comment>
<evidence type="ECO:0000256" key="4">
    <source>
        <dbReference type="ARBA" id="ARBA00022502"/>
    </source>
</evidence>
<dbReference type="SUPFAM" id="SSF53649">
    <property type="entry name" value="Alkaline phosphatase-like"/>
    <property type="match status" value="1"/>
</dbReference>
<comment type="pathway">
    <text evidence="2">Glycolipid biosynthesis; glycosylphosphatidylinositol-anchor biosynthesis.</text>
</comment>
<dbReference type="InterPro" id="IPR037675">
    <property type="entry name" value="PIG-O_N"/>
</dbReference>
<evidence type="ECO:0000256" key="8">
    <source>
        <dbReference type="ARBA" id="ARBA00022989"/>
    </source>
</evidence>
<feature type="domain" description="GPI ethanolamine phosphate transferase 2 C-terminal" evidence="14">
    <location>
        <begin position="777"/>
        <end position="939"/>
    </location>
</feature>
<feature type="transmembrane region" description="Helical" evidence="13">
    <location>
        <begin position="488"/>
        <end position="510"/>
    </location>
</feature>
<feature type="transmembrane region" description="Helical" evidence="13">
    <location>
        <begin position="828"/>
        <end position="847"/>
    </location>
</feature>
<evidence type="ECO:0000256" key="11">
    <source>
        <dbReference type="ARBA" id="ARBA00079084"/>
    </source>
</evidence>
<evidence type="ECO:0000256" key="10">
    <source>
        <dbReference type="ARBA" id="ARBA00023180"/>
    </source>
</evidence>
<gene>
    <name evidence="15" type="ORF">BaRGS_00024266</name>
</gene>
<comment type="subcellular location">
    <subcellularLocation>
        <location evidence="1">Endoplasmic reticulum membrane</location>
        <topology evidence="1">Multi-pass membrane protein</topology>
    </subcellularLocation>
</comment>
<accession>A0ABD0KBP6</accession>
<keyword evidence="16" id="KW-1185">Reference proteome</keyword>
<dbReference type="AlphaFoldDB" id="A0ABD0KBP6"/>
<feature type="transmembrane region" description="Helical" evidence="13">
    <location>
        <begin position="9"/>
        <end position="32"/>
    </location>
</feature>
<evidence type="ECO:0000256" key="5">
    <source>
        <dbReference type="ARBA" id="ARBA00022679"/>
    </source>
</evidence>
<feature type="transmembrane region" description="Helical" evidence="13">
    <location>
        <begin position="709"/>
        <end position="736"/>
    </location>
</feature>
<evidence type="ECO:0000256" key="7">
    <source>
        <dbReference type="ARBA" id="ARBA00022824"/>
    </source>
</evidence>
<feature type="transmembrane region" description="Helical" evidence="13">
    <location>
        <begin position="883"/>
        <end position="907"/>
    </location>
</feature>
<sequence>MRVGTRTGLLLLFLASTYIAGLLIFTRGFLLVRTAIHKNSSCEVDFAAKEDHSYNGYSGCWMHSRFKRAVIIIIDALKHDFMAYNSSLGDNAPPYKNKLVTIHALLNRRPQNAKLYKFLADPPTTTLQRLKGLTTGSLPTFVDAGSNFDSTEISEDNLIDQLIGQGKDIKFLGDDTWESLFPNRFSKALPFPSFNVKDLHTVDNGILNHLYSEVRRRDWDVIIAHFLGVDHCGHRYGPDHPAMAEKLSQMDQVIRNVTQLLKDDTVLFVFGDHGMTRTGDHGGDSKDELTAGLFVYSPAQITSSPPHQDNDQIVQQTDLVPTVALLMGVPIPFSNLGSVILDLFNHCPWWDTQSNTVRQVFHTVEALHLNALQVSHYISAYAAVSSDFPSDKFHKLNNMLERAETELQGLVTSASSGTGTQGLEDRLRHLQHQYQTYLSEVRHMCQDVWAKFDLVSITLGALTVFVSLLLNVVFIVCWSGEEEELPGFLPFVVGGLILHVIYYAIHILIFPPTVPPVMAFMLGLVLTVTLVVVLKRKFLELIKDTMWRDGVDPLSAFAEGASGYRNRRYFFTVFCLLLALWLVRRWMQYYGSLNGEGVNVLCMKYIPPVGGVACALFWAVQALPQKQLDALPVWQQTIMAQVVYVCAILHLIVVALQPLFVYVWRTPSASSFSVPSPNAGAETAIPYVFKQLQQQWHKKDDSESDSPPAVYGLGSVYSCSVVAFVSSLFLVLVLLLGDGVSPSLTLALTVLFIFMELMSAYCHGRGSSHEPVPWIGVVTYGLLSSTFFYATGHQPTIPSIRFESAFTGFHGDFSTNVLPGLLIGLNTFAAPVFFTAVAPVLLFWPYLEGPVSRWMVVKQKEASGQWRGDFRLFDNGVLLRKNLFNSFCRLLLFHAVKVFGAACAAGLHRRHLMVWKIFAPRFIFEAVTMIIVSAVSVLMLLFILHVDRAVFKLTRSLELKS</sequence>
<dbReference type="CDD" id="cd16023">
    <property type="entry name" value="GPI_EPT_3"/>
    <property type="match status" value="1"/>
</dbReference>
<dbReference type="InterPro" id="IPR017850">
    <property type="entry name" value="Alkaline_phosphatase_core_sf"/>
</dbReference>
<organism evidence="15 16">
    <name type="scientific">Batillaria attramentaria</name>
    <dbReference type="NCBI Taxonomy" id="370345"/>
    <lineage>
        <taxon>Eukaryota</taxon>
        <taxon>Metazoa</taxon>
        <taxon>Spiralia</taxon>
        <taxon>Lophotrochozoa</taxon>
        <taxon>Mollusca</taxon>
        <taxon>Gastropoda</taxon>
        <taxon>Caenogastropoda</taxon>
        <taxon>Sorbeoconcha</taxon>
        <taxon>Cerithioidea</taxon>
        <taxon>Batillariidae</taxon>
        <taxon>Batillaria</taxon>
    </lineage>
</organism>
<feature type="transmembrane region" description="Helical" evidence="13">
    <location>
        <begin position="598"/>
        <end position="620"/>
    </location>
</feature>
<reference evidence="15 16" key="1">
    <citation type="journal article" date="2023" name="Sci. Data">
        <title>Genome assembly of the Korean intertidal mud-creeper Batillaria attramentaria.</title>
        <authorList>
            <person name="Patra A.K."/>
            <person name="Ho P.T."/>
            <person name="Jun S."/>
            <person name="Lee S.J."/>
            <person name="Kim Y."/>
            <person name="Won Y.J."/>
        </authorList>
    </citation>
    <scope>NUCLEOTIDE SEQUENCE [LARGE SCALE GENOMIC DNA]</scope>
    <source>
        <strain evidence="15">Wonlab-2016</strain>
    </source>
</reference>
<evidence type="ECO:0000259" key="14">
    <source>
        <dbReference type="Pfam" id="PF19316"/>
    </source>
</evidence>
<name>A0ABD0KBP6_9CAEN</name>
<evidence type="ECO:0000256" key="3">
    <source>
        <dbReference type="ARBA" id="ARBA00008695"/>
    </source>
</evidence>
<dbReference type="Pfam" id="PF19316">
    <property type="entry name" value="PIGO_PIGG"/>
    <property type="match status" value="1"/>
</dbReference>
<comment type="similarity">
    <text evidence="3">Belongs to the PIGG/PIGN/PIGO family. PIGO subfamily.</text>
</comment>
<feature type="transmembrane region" description="Helical" evidence="13">
    <location>
        <begin position="641"/>
        <end position="664"/>
    </location>
</feature>
<dbReference type="GO" id="GO:0005789">
    <property type="term" value="C:endoplasmic reticulum membrane"/>
    <property type="evidence" value="ECO:0007669"/>
    <property type="project" value="UniProtKB-SubCell"/>
</dbReference>
<feature type="transmembrane region" description="Helical" evidence="13">
    <location>
        <begin position="516"/>
        <end position="534"/>
    </location>
</feature>
<evidence type="ECO:0000313" key="15">
    <source>
        <dbReference type="EMBL" id="KAK7484510.1"/>
    </source>
</evidence>
<evidence type="ECO:0000256" key="1">
    <source>
        <dbReference type="ARBA" id="ARBA00004477"/>
    </source>
</evidence>
<feature type="transmembrane region" description="Helical" evidence="13">
    <location>
        <begin position="569"/>
        <end position="586"/>
    </location>
</feature>
<dbReference type="EMBL" id="JACVVK020000209">
    <property type="protein sequence ID" value="KAK7484510.1"/>
    <property type="molecule type" value="Genomic_DNA"/>
</dbReference>
<dbReference type="PANTHER" id="PTHR23071:SF1">
    <property type="entry name" value="GPI ETHANOLAMINE PHOSPHATE TRANSFERASE 3"/>
    <property type="match status" value="1"/>
</dbReference>
<keyword evidence="5" id="KW-0808">Transferase</keyword>
<dbReference type="GO" id="GO:0051377">
    <property type="term" value="F:mannose-ethanolamine phosphotransferase activity"/>
    <property type="evidence" value="ECO:0007669"/>
    <property type="project" value="UniProtKB-ARBA"/>
</dbReference>
<feature type="transmembrane region" description="Helical" evidence="13">
    <location>
        <begin position="454"/>
        <end position="476"/>
    </location>
</feature>
<dbReference type="Gene3D" id="3.40.720.10">
    <property type="entry name" value="Alkaline Phosphatase, subunit A"/>
    <property type="match status" value="1"/>
</dbReference>
<dbReference type="Pfam" id="PF01663">
    <property type="entry name" value="Phosphodiest"/>
    <property type="match status" value="1"/>
</dbReference>
<evidence type="ECO:0000256" key="12">
    <source>
        <dbReference type="ARBA" id="ARBA00093602"/>
    </source>
</evidence>
<dbReference type="InterPro" id="IPR045687">
    <property type="entry name" value="PIGG/GPI7_C"/>
</dbReference>
<evidence type="ECO:0000256" key="6">
    <source>
        <dbReference type="ARBA" id="ARBA00022692"/>
    </source>
</evidence>
<dbReference type="FunFam" id="3.40.720.10:FF:000041">
    <property type="entry name" value="GPI ethanolamine phosphate transferase 3"/>
    <property type="match status" value="1"/>
</dbReference>
<keyword evidence="7" id="KW-0256">Endoplasmic reticulum</keyword>
<keyword evidence="10" id="KW-0325">Glycoprotein</keyword>
<protein>
    <recommendedName>
        <fullName evidence="12">GPI ethanolamine phosphate transferase 3, catalytic subunit</fullName>
    </recommendedName>
    <alternativeName>
        <fullName evidence="11">Phosphatidylinositol-glycan biosynthesis class O protein</fullName>
    </alternativeName>
</protein>
<proteinExistence type="inferred from homology"/>
<feature type="transmembrane region" description="Helical" evidence="13">
    <location>
        <begin position="919"/>
        <end position="944"/>
    </location>
</feature>
<evidence type="ECO:0000256" key="9">
    <source>
        <dbReference type="ARBA" id="ARBA00023136"/>
    </source>
</evidence>